<proteinExistence type="inferred from homology"/>
<dbReference type="PANTHER" id="PTHR37937">
    <property type="entry name" value="CONJUGATIVE TRANSFER: DNA TRANSPORT"/>
    <property type="match status" value="1"/>
</dbReference>
<dbReference type="OrthoDB" id="9759295at2"/>
<evidence type="ECO:0000256" key="4">
    <source>
        <dbReference type="ARBA" id="ARBA00022692"/>
    </source>
</evidence>
<comment type="similarity">
    <text evidence="2">Belongs to the VirD4/TraG family.</text>
</comment>
<dbReference type="AlphaFoldDB" id="A0A1L3JDD4"/>
<keyword evidence="8" id="KW-1185">Reference proteome</keyword>
<protein>
    <recommendedName>
        <fullName evidence="9">Type IV secretory system conjugative DNA transfer family protein</fullName>
    </recommendedName>
</protein>
<keyword evidence="3" id="KW-1003">Cell membrane</keyword>
<organism evidence="7 8">
    <name type="scientific">Sphingorhabdus lutea</name>
    <dbReference type="NCBI Taxonomy" id="1913578"/>
    <lineage>
        <taxon>Bacteria</taxon>
        <taxon>Pseudomonadati</taxon>
        <taxon>Pseudomonadota</taxon>
        <taxon>Alphaproteobacteria</taxon>
        <taxon>Sphingomonadales</taxon>
        <taxon>Sphingomonadaceae</taxon>
        <taxon>Sphingorhabdus</taxon>
    </lineage>
</organism>
<evidence type="ECO:0000256" key="2">
    <source>
        <dbReference type="ARBA" id="ARBA00008806"/>
    </source>
</evidence>
<dbReference type="InterPro" id="IPR051539">
    <property type="entry name" value="T4SS-coupling_protein"/>
</dbReference>
<evidence type="ECO:0000313" key="8">
    <source>
        <dbReference type="Proteomes" id="UP000242561"/>
    </source>
</evidence>
<dbReference type="CDD" id="cd01127">
    <property type="entry name" value="TrwB_TraG_TraD_VirD4"/>
    <property type="match status" value="1"/>
</dbReference>
<comment type="subcellular location">
    <subcellularLocation>
        <location evidence="1">Cell membrane</location>
        <topology evidence="1">Multi-pass membrane protein</topology>
    </subcellularLocation>
</comment>
<keyword evidence="6" id="KW-0472">Membrane</keyword>
<evidence type="ECO:0000256" key="6">
    <source>
        <dbReference type="ARBA" id="ARBA00023136"/>
    </source>
</evidence>
<accession>A0A1L3JDD4</accession>
<evidence type="ECO:0000256" key="5">
    <source>
        <dbReference type="ARBA" id="ARBA00022989"/>
    </source>
</evidence>
<evidence type="ECO:0000313" key="7">
    <source>
        <dbReference type="EMBL" id="APG63132.1"/>
    </source>
</evidence>
<dbReference type="InterPro" id="IPR003688">
    <property type="entry name" value="TraG/VirD4"/>
</dbReference>
<dbReference type="Proteomes" id="UP000242561">
    <property type="component" value="Chromosome"/>
</dbReference>
<sequence length="215" mass="23412">MDKDTIASFERGLNAVPSEVSLATARWATAQEIECHPYDTSTGLFLGEISSGEIGLGLADDVQFVGFDDDSHVITIAKTRSGKGVSLIIPNLLCYAGSIFVLDPKGENATLTAIRRGRGDETVDGLGQDVFVLDPFKVADVPEEYRASFNPLDWMPENDLLIYEASALATSIVKTSEQSSDPYWNDSARNLIATIIMHIMTSDNYRPATGDENEE</sequence>
<evidence type="ECO:0000256" key="1">
    <source>
        <dbReference type="ARBA" id="ARBA00004651"/>
    </source>
</evidence>
<dbReference type="EMBL" id="CP018154">
    <property type="protein sequence ID" value="APG63132.1"/>
    <property type="molecule type" value="Genomic_DNA"/>
</dbReference>
<dbReference type="Pfam" id="PF02534">
    <property type="entry name" value="T4SS-DNA_transf"/>
    <property type="match status" value="1"/>
</dbReference>
<gene>
    <name evidence="7" type="ORF">LPB140_10425</name>
</gene>
<dbReference type="RefSeq" id="WP_072559783.1">
    <property type="nucleotide sequence ID" value="NZ_CP018154.1"/>
</dbReference>
<keyword evidence="4" id="KW-0812">Transmembrane</keyword>
<dbReference type="STRING" id="1913578.LPB140_10425"/>
<dbReference type="SUPFAM" id="SSF52540">
    <property type="entry name" value="P-loop containing nucleoside triphosphate hydrolases"/>
    <property type="match status" value="1"/>
</dbReference>
<keyword evidence="5" id="KW-1133">Transmembrane helix</keyword>
<reference evidence="7 8" key="1">
    <citation type="submission" date="2016-11" db="EMBL/GenBank/DDBJ databases">
        <title>Sphingorhabdus sp. LPB0140, isolated from marine environment.</title>
        <authorList>
            <person name="Kim E."/>
            <person name="Yi H."/>
        </authorList>
    </citation>
    <scope>NUCLEOTIDE SEQUENCE [LARGE SCALE GENOMIC DNA]</scope>
    <source>
        <strain evidence="7 8">LPB0140</strain>
    </source>
</reference>
<dbReference type="InterPro" id="IPR027417">
    <property type="entry name" value="P-loop_NTPase"/>
</dbReference>
<dbReference type="KEGG" id="sphl:LPB140_10425"/>
<evidence type="ECO:0008006" key="9">
    <source>
        <dbReference type="Google" id="ProtNLM"/>
    </source>
</evidence>
<name>A0A1L3JDD4_9SPHN</name>
<dbReference type="GO" id="GO:0005886">
    <property type="term" value="C:plasma membrane"/>
    <property type="evidence" value="ECO:0007669"/>
    <property type="project" value="UniProtKB-SubCell"/>
</dbReference>
<evidence type="ECO:0000256" key="3">
    <source>
        <dbReference type="ARBA" id="ARBA00022475"/>
    </source>
</evidence>
<dbReference type="PANTHER" id="PTHR37937:SF1">
    <property type="entry name" value="CONJUGATIVE TRANSFER: DNA TRANSPORT"/>
    <property type="match status" value="1"/>
</dbReference>